<dbReference type="Gramene" id="C.cajan_20759.t">
    <property type="protein sequence ID" value="C.cajan_20759.t"/>
    <property type="gene ID" value="C.cajan_20759"/>
</dbReference>
<proteinExistence type="predicted"/>
<feature type="signal peptide" evidence="7">
    <location>
        <begin position="1"/>
        <end position="19"/>
    </location>
</feature>
<keyword evidence="3 6" id="KW-1133">Transmembrane helix</keyword>
<dbReference type="EMBL" id="CM003603">
    <property type="protein sequence ID" value="KYP77109.1"/>
    <property type="molecule type" value="Genomic_DNA"/>
</dbReference>
<dbReference type="PANTHER" id="PTHR11972">
    <property type="entry name" value="NADPH OXIDASE"/>
    <property type="match status" value="1"/>
</dbReference>
<dbReference type="Pfam" id="PF01794">
    <property type="entry name" value="Ferric_reduct"/>
    <property type="match status" value="1"/>
</dbReference>
<sequence length="150" mass="17011">MFIALLVWTFTASLHNAFAKVTPQSAAIYGEKVWQEKLWKAALILGVVGNICLAFMFFPVSRGSCVLPLLGLTSENSIKYHIWLGHMAMILFTAHAICYIICWALTDHISDELSNDNKLSNSKLGGQEFEVMNRIEKFEFFFFFLPSSCF</sequence>
<feature type="transmembrane region" description="Helical" evidence="6">
    <location>
        <begin position="82"/>
        <end position="106"/>
    </location>
</feature>
<dbReference type="InterPro" id="IPR050369">
    <property type="entry name" value="RBOH/FRE"/>
</dbReference>
<dbReference type="Proteomes" id="UP000075243">
    <property type="component" value="Chromosome 1"/>
</dbReference>
<feature type="domain" description="Ferric oxidoreductase" evidence="8">
    <location>
        <begin position="45"/>
        <end position="111"/>
    </location>
</feature>
<keyword evidence="10" id="KW-1185">Reference proteome</keyword>
<name>A0A151UCT1_CAJCA</name>
<dbReference type="GO" id="GO:0000293">
    <property type="term" value="F:ferric-chelate reductase activity"/>
    <property type="evidence" value="ECO:0007669"/>
    <property type="project" value="TreeGrafter"/>
</dbReference>
<evidence type="ECO:0000256" key="7">
    <source>
        <dbReference type="SAM" id="SignalP"/>
    </source>
</evidence>
<keyword evidence="4" id="KW-0560">Oxidoreductase</keyword>
<evidence type="ECO:0000313" key="9">
    <source>
        <dbReference type="EMBL" id="KYP77109.1"/>
    </source>
</evidence>
<dbReference type="STRING" id="3821.A0A151UCT1"/>
<evidence type="ECO:0000256" key="5">
    <source>
        <dbReference type="ARBA" id="ARBA00023136"/>
    </source>
</evidence>
<evidence type="ECO:0000259" key="8">
    <source>
        <dbReference type="Pfam" id="PF01794"/>
    </source>
</evidence>
<evidence type="ECO:0000256" key="3">
    <source>
        <dbReference type="ARBA" id="ARBA00022989"/>
    </source>
</evidence>
<feature type="transmembrane region" description="Helical" evidence="6">
    <location>
        <begin position="43"/>
        <end position="61"/>
    </location>
</feature>
<dbReference type="InterPro" id="IPR013130">
    <property type="entry name" value="Fe3_Rdtase_TM_dom"/>
</dbReference>
<gene>
    <name evidence="9" type="ORF">KK1_021380</name>
</gene>
<evidence type="ECO:0000256" key="1">
    <source>
        <dbReference type="ARBA" id="ARBA00004141"/>
    </source>
</evidence>
<evidence type="ECO:0000256" key="6">
    <source>
        <dbReference type="SAM" id="Phobius"/>
    </source>
</evidence>
<evidence type="ECO:0000313" key="10">
    <source>
        <dbReference type="Proteomes" id="UP000075243"/>
    </source>
</evidence>
<evidence type="ECO:0000256" key="4">
    <source>
        <dbReference type="ARBA" id="ARBA00023002"/>
    </source>
</evidence>
<keyword evidence="7" id="KW-0732">Signal</keyword>
<dbReference type="PANTHER" id="PTHR11972:SF41">
    <property type="entry name" value="FERRIC REDUCTION OXIDASE 2"/>
    <property type="match status" value="1"/>
</dbReference>
<dbReference type="AlphaFoldDB" id="A0A151UCT1"/>
<organism evidence="9 10">
    <name type="scientific">Cajanus cajan</name>
    <name type="common">Pigeon pea</name>
    <name type="synonym">Cajanus indicus</name>
    <dbReference type="NCBI Taxonomy" id="3821"/>
    <lineage>
        <taxon>Eukaryota</taxon>
        <taxon>Viridiplantae</taxon>
        <taxon>Streptophyta</taxon>
        <taxon>Embryophyta</taxon>
        <taxon>Tracheophyta</taxon>
        <taxon>Spermatophyta</taxon>
        <taxon>Magnoliopsida</taxon>
        <taxon>eudicotyledons</taxon>
        <taxon>Gunneridae</taxon>
        <taxon>Pentapetalae</taxon>
        <taxon>rosids</taxon>
        <taxon>fabids</taxon>
        <taxon>Fabales</taxon>
        <taxon>Fabaceae</taxon>
        <taxon>Papilionoideae</taxon>
        <taxon>50 kb inversion clade</taxon>
        <taxon>NPAAA clade</taxon>
        <taxon>indigoferoid/millettioid clade</taxon>
        <taxon>Phaseoleae</taxon>
        <taxon>Cajanus</taxon>
    </lineage>
</organism>
<keyword evidence="2 6" id="KW-0812">Transmembrane</keyword>
<protein>
    <recommendedName>
        <fullName evidence="8">Ferric oxidoreductase domain-containing protein</fullName>
    </recommendedName>
</protein>
<reference evidence="9 10" key="1">
    <citation type="journal article" date="2012" name="Nat. Biotechnol.">
        <title>Draft genome sequence of pigeonpea (Cajanus cajan), an orphan legume crop of resource-poor farmers.</title>
        <authorList>
            <person name="Varshney R.K."/>
            <person name="Chen W."/>
            <person name="Li Y."/>
            <person name="Bharti A.K."/>
            <person name="Saxena R.K."/>
            <person name="Schlueter J.A."/>
            <person name="Donoghue M.T."/>
            <person name="Azam S."/>
            <person name="Fan G."/>
            <person name="Whaley A.M."/>
            <person name="Farmer A.D."/>
            <person name="Sheridan J."/>
            <person name="Iwata A."/>
            <person name="Tuteja R."/>
            <person name="Penmetsa R.V."/>
            <person name="Wu W."/>
            <person name="Upadhyaya H.D."/>
            <person name="Yang S.P."/>
            <person name="Shah T."/>
            <person name="Saxena K.B."/>
            <person name="Michael T."/>
            <person name="McCombie W.R."/>
            <person name="Yang B."/>
            <person name="Zhang G."/>
            <person name="Yang H."/>
            <person name="Wang J."/>
            <person name="Spillane C."/>
            <person name="Cook D.R."/>
            <person name="May G.D."/>
            <person name="Xu X."/>
            <person name="Jackson S.A."/>
        </authorList>
    </citation>
    <scope>NUCLEOTIDE SEQUENCE [LARGE SCALE GENOMIC DNA]</scope>
    <source>
        <strain evidence="10">cv. Asha</strain>
    </source>
</reference>
<feature type="chain" id="PRO_5007589636" description="Ferric oxidoreductase domain-containing protein" evidence="7">
    <location>
        <begin position="20"/>
        <end position="150"/>
    </location>
</feature>
<comment type="subcellular location">
    <subcellularLocation>
        <location evidence="1">Membrane</location>
        <topology evidence="1">Multi-pass membrane protein</topology>
    </subcellularLocation>
</comment>
<evidence type="ECO:0000256" key="2">
    <source>
        <dbReference type="ARBA" id="ARBA00022692"/>
    </source>
</evidence>
<keyword evidence="5 6" id="KW-0472">Membrane</keyword>
<dbReference type="GO" id="GO:0005886">
    <property type="term" value="C:plasma membrane"/>
    <property type="evidence" value="ECO:0007669"/>
    <property type="project" value="TreeGrafter"/>
</dbReference>
<accession>A0A151UCT1</accession>
<dbReference type="OMA" id="FTAHAIC"/>